<feature type="transmembrane region" description="Helical" evidence="1">
    <location>
        <begin position="12"/>
        <end position="34"/>
    </location>
</feature>
<organism evidence="2 3">
    <name type="scientific">Salisediminibacterium halotolerans</name>
    <dbReference type="NCBI Taxonomy" id="517425"/>
    <lineage>
        <taxon>Bacteria</taxon>
        <taxon>Bacillati</taxon>
        <taxon>Bacillota</taxon>
        <taxon>Bacilli</taxon>
        <taxon>Bacillales</taxon>
        <taxon>Bacillaceae</taxon>
        <taxon>Salisediminibacterium</taxon>
    </lineage>
</organism>
<name>A0A1H9SBP8_9BACI</name>
<dbReference type="Proteomes" id="UP000199318">
    <property type="component" value="Unassembled WGS sequence"/>
</dbReference>
<evidence type="ECO:0000313" key="3">
    <source>
        <dbReference type="Proteomes" id="UP000199318"/>
    </source>
</evidence>
<dbReference type="AlphaFoldDB" id="A0A1H9SBP8"/>
<accession>A0A1H9SBP8</accession>
<keyword evidence="1" id="KW-0472">Membrane</keyword>
<evidence type="ECO:0000256" key="1">
    <source>
        <dbReference type="SAM" id="Phobius"/>
    </source>
</evidence>
<gene>
    <name evidence="2" type="ORF">SAMN05444126_106133</name>
</gene>
<sequence>MLNGSLKDEGYIFAEVMLAVVLVAVMSMTLFPVYTHVQAERLYVSEQREAIHLLYSYTAAAADSSKKVHAIDGEFNEYTVTVEPKYVCIKWEGATEREGQHCFPK</sequence>
<keyword evidence="1" id="KW-0812">Transmembrane</keyword>
<reference evidence="3" key="1">
    <citation type="submission" date="2016-10" db="EMBL/GenBank/DDBJ databases">
        <authorList>
            <person name="de Groot N.N."/>
        </authorList>
    </citation>
    <scope>NUCLEOTIDE SEQUENCE [LARGE SCALE GENOMIC DNA]</scope>
    <source>
        <strain evidence="3">10nlg</strain>
    </source>
</reference>
<dbReference type="STRING" id="1464123.SAMN05444126_106133"/>
<evidence type="ECO:0008006" key="4">
    <source>
        <dbReference type="Google" id="ProtNLM"/>
    </source>
</evidence>
<keyword evidence="1" id="KW-1133">Transmembrane helix</keyword>
<protein>
    <recommendedName>
        <fullName evidence="4">Prepilin-type N-terminal cleavage/methylation domain-containing protein</fullName>
    </recommendedName>
</protein>
<dbReference type="RefSeq" id="WP_093072418.1">
    <property type="nucleotide sequence ID" value="NZ_FOGV01000006.1"/>
</dbReference>
<comment type="caution">
    <text evidence="2">The sequence shown here is derived from an EMBL/GenBank/DDBJ whole genome shotgun (WGS) entry which is preliminary data.</text>
</comment>
<proteinExistence type="predicted"/>
<keyword evidence="3" id="KW-1185">Reference proteome</keyword>
<evidence type="ECO:0000313" key="2">
    <source>
        <dbReference type="EMBL" id="SER82434.1"/>
    </source>
</evidence>
<dbReference type="EMBL" id="FOGV01000006">
    <property type="protein sequence ID" value="SER82434.1"/>
    <property type="molecule type" value="Genomic_DNA"/>
</dbReference>